<dbReference type="InterPro" id="IPR021312">
    <property type="entry name" value="DUF2889"/>
</dbReference>
<gene>
    <name evidence="1" type="ORF">ACFO0J_16420</name>
</gene>
<proteinExistence type="predicted"/>
<organism evidence="1 2">
    <name type="scientific">Castellaniella hirudinis</name>
    <dbReference type="NCBI Taxonomy" id="1144617"/>
    <lineage>
        <taxon>Bacteria</taxon>
        <taxon>Pseudomonadati</taxon>
        <taxon>Pseudomonadota</taxon>
        <taxon>Betaproteobacteria</taxon>
        <taxon>Burkholderiales</taxon>
        <taxon>Alcaligenaceae</taxon>
        <taxon>Castellaniella</taxon>
    </lineage>
</organism>
<keyword evidence="2" id="KW-1185">Reference proteome</keyword>
<reference evidence="2" key="1">
    <citation type="journal article" date="2019" name="Int. J. Syst. Evol. Microbiol.">
        <title>The Global Catalogue of Microorganisms (GCM) 10K type strain sequencing project: providing services to taxonomists for standard genome sequencing and annotation.</title>
        <authorList>
            <consortium name="The Broad Institute Genomics Platform"/>
            <consortium name="The Broad Institute Genome Sequencing Center for Infectious Disease"/>
            <person name="Wu L."/>
            <person name="Ma J."/>
        </authorList>
    </citation>
    <scope>NUCLEOTIDE SEQUENCE [LARGE SCALE GENOMIC DNA]</scope>
    <source>
        <strain evidence="2">CGMCC 1.19029</strain>
    </source>
</reference>
<name>A0ABV8S3I2_9BURK</name>
<dbReference type="RefSeq" id="WP_376814136.1">
    <property type="nucleotide sequence ID" value="NZ_JBHSDY010000010.1"/>
</dbReference>
<evidence type="ECO:0000313" key="1">
    <source>
        <dbReference type="EMBL" id="MFC4299629.1"/>
    </source>
</evidence>
<dbReference type="Pfam" id="PF11136">
    <property type="entry name" value="DUF2889"/>
    <property type="match status" value="1"/>
</dbReference>
<accession>A0ABV8S3I2</accession>
<comment type="caution">
    <text evidence="1">The sequence shown here is derived from an EMBL/GenBank/DDBJ whole genome shotgun (WGS) entry which is preliminary data.</text>
</comment>
<dbReference type="Proteomes" id="UP001595756">
    <property type="component" value="Unassembled WGS sequence"/>
</dbReference>
<sequence>MPLSDPACPRRPVHTRSIRVDSYARDDGQWDIEAELIDTKTYDFPIRGGGVHPAGAPVHHMRLRITIDDQFTITASEAAYEAAPYGEFCSAIAPEYSQLVGLNLLKQFRQRVRERFGRTAGCTHVTELTNVLPTVAVQTMADRRRKADTGERPFQLDGCHALRVDGPVVRMHYSPWYVPAEGLSDETEAKSDER</sequence>
<dbReference type="EMBL" id="JBHSDY010000010">
    <property type="protein sequence ID" value="MFC4299629.1"/>
    <property type="molecule type" value="Genomic_DNA"/>
</dbReference>
<protein>
    <submittedName>
        <fullName evidence="1">DUF2889 domain-containing protein</fullName>
    </submittedName>
</protein>
<evidence type="ECO:0000313" key="2">
    <source>
        <dbReference type="Proteomes" id="UP001595756"/>
    </source>
</evidence>